<protein>
    <submittedName>
        <fullName evidence="3">Endonuclease</fullName>
    </submittedName>
    <submittedName>
        <fullName evidence="2">Type I restriction enzyme R N terminus family protein</fullName>
    </submittedName>
</protein>
<dbReference type="InterPro" id="IPR017035">
    <property type="entry name" value="UCP035009_HsdR_All3000-type"/>
</dbReference>
<keyword evidence="3" id="KW-0378">Hydrolase</keyword>
<keyword evidence="3" id="KW-0255">Endonuclease</keyword>
<evidence type="ECO:0000313" key="5">
    <source>
        <dbReference type="Proteomes" id="UP000509460"/>
    </source>
</evidence>
<dbReference type="Pfam" id="PF04313">
    <property type="entry name" value="HSDR_N"/>
    <property type="match status" value="1"/>
</dbReference>
<dbReference type="OrthoDB" id="9148007at2"/>
<proteinExistence type="predicted"/>
<dbReference type="Proteomes" id="UP000189299">
    <property type="component" value="Unassembled WGS sequence"/>
</dbReference>
<dbReference type="Proteomes" id="UP000509460">
    <property type="component" value="Chromosome"/>
</dbReference>
<dbReference type="GO" id="GO:0009035">
    <property type="term" value="F:type I site-specific deoxyribonuclease activity"/>
    <property type="evidence" value="ECO:0007669"/>
    <property type="project" value="UniProtKB-EC"/>
</dbReference>
<dbReference type="AlphaFoldDB" id="A0A1V2UN88"/>
<reference evidence="3 4" key="1">
    <citation type="submission" date="2016-12" db="EMBL/GenBank/DDBJ databases">
        <authorList>
            <person name="Song W.-J."/>
            <person name="Kurnit D.M."/>
        </authorList>
    </citation>
    <scope>NUCLEOTIDE SEQUENCE [LARGE SCALE GENOMIC DNA]</scope>
    <source>
        <strain evidence="3 4">CGB1038-1_S1</strain>
    </source>
</reference>
<dbReference type="GO" id="GO:0005524">
    <property type="term" value="F:ATP binding"/>
    <property type="evidence" value="ECO:0007669"/>
    <property type="project" value="UniProtKB-KW"/>
</dbReference>
<evidence type="ECO:0000313" key="3">
    <source>
        <dbReference type="EMBL" id="ONN44898.1"/>
    </source>
</evidence>
<dbReference type="GO" id="GO:0003677">
    <property type="term" value="F:DNA binding"/>
    <property type="evidence" value="ECO:0007669"/>
    <property type="project" value="UniProtKB-KW"/>
</dbReference>
<evidence type="ECO:0000313" key="4">
    <source>
        <dbReference type="Proteomes" id="UP000189299"/>
    </source>
</evidence>
<name>A0A1V2UN88_ENTMU</name>
<dbReference type="InterPro" id="IPR007409">
    <property type="entry name" value="Restrct_endonuc_type1_HsdR_N"/>
</dbReference>
<evidence type="ECO:0000259" key="1">
    <source>
        <dbReference type="Pfam" id="PF04313"/>
    </source>
</evidence>
<sequence length="354" mass="40700">MELEKFQDNLKQLGKRVIELKDSIGTEEATKTSLIMPFFATLGYDLFNPTEFVPEFTADVGIKKGEKVDYAIVLDGKPTILIEAKSINQQLTKHDSQLFRYFGTTTSKFGILTNGEEYKFFTDLDEPNKMDLTPFLTINITKIKDNQIPELAKFHKDNFDVDKITSSAAELKYLSSLKSYLTSELNEPSDNFVKYLLGEIYEGMKTKQTIEKFKPIIKKGMNQFIAEKVNDKLSAALKTSVITDENEAKSQSDTTDESDSEVITTPEELEAYTICKVVLKDTIPLNRLFYRDNRSYFNILLDDNIRKWILRVRFNSSGMKIELNDDNKTIYELSEPMDIYNLSKEMINVVNKFL</sequence>
<dbReference type="Gene3D" id="3.90.1570.30">
    <property type="match status" value="1"/>
</dbReference>
<dbReference type="EMBL" id="AP019810">
    <property type="protein sequence ID" value="BBM13656.1"/>
    <property type="molecule type" value="Genomic_DNA"/>
</dbReference>
<dbReference type="GO" id="GO:0009307">
    <property type="term" value="P:DNA restriction-modification system"/>
    <property type="evidence" value="ECO:0007669"/>
    <property type="project" value="UniProtKB-KW"/>
</dbReference>
<dbReference type="EMBL" id="MSTR01000001">
    <property type="protein sequence ID" value="ONN44898.1"/>
    <property type="molecule type" value="Genomic_DNA"/>
</dbReference>
<evidence type="ECO:0000313" key="2">
    <source>
        <dbReference type="EMBL" id="BBM13656.1"/>
    </source>
</evidence>
<keyword evidence="3" id="KW-0540">Nuclease</keyword>
<reference evidence="2 5" key="2">
    <citation type="submission" date="2019-07" db="EMBL/GenBank/DDBJ databases">
        <title>antibiotic susceptibility of plant-derived lactic acid bacteria.</title>
        <authorList>
            <person name="Sugiyama M."/>
            <person name="Noda M."/>
        </authorList>
    </citation>
    <scope>NUCLEOTIDE SEQUENCE [LARGE SCALE GENOMIC DNA]</scope>
    <source>
        <strain evidence="2 5">15-1A</strain>
    </source>
</reference>
<gene>
    <name evidence="3" type="ORF">BTN92_01840</name>
    <name evidence="2" type="ORF">EM151A_0415</name>
</gene>
<dbReference type="RefSeq" id="WP_010735114.1">
    <property type="nucleotide sequence ID" value="NZ_AP019810.1"/>
</dbReference>
<dbReference type="PIRSF" id="PIRSF035009">
    <property type="entry name" value="UCP035009_HSDR_N"/>
    <property type="match status" value="1"/>
</dbReference>
<organism evidence="3 4">
    <name type="scientific">Enterococcus mundtii</name>
    <dbReference type="NCBI Taxonomy" id="53346"/>
    <lineage>
        <taxon>Bacteria</taxon>
        <taxon>Bacillati</taxon>
        <taxon>Bacillota</taxon>
        <taxon>Bacilli</taxon>
        <taxon>Lactobacillales</taxon>
        <taxon>Enterococcaceae</taxon>
        <taxon>Enterococcus</taxon>
    </lineage>
</organism>
<accession>A0A1V2UN88</accession>
<feature type="domain" description="Restriction endonuclease type I HsdR N-terminal" evidence="1">
    <location>
        <begin position="55"/>
        <end position="128"/>
    </location>
</feature>